<organism evidence="1">
    <name type="scientific">uncultured Anaerotruncus sp</name>
    <dbReference type="NCBI Taxonomy" id="905011"/>
    <lineage>
        <taxon>Bacteria</taxon>
        <taxon>Bacillati</taxon>
        <taxon>Bacillota</taxon>
        <taxon>Clostridia</taxon>
        <taxon>Eubacteriales</taxon>
        <taxon>Oscillospiraceae</taxon>
        <taxon>Anaerotruncus</taxon>
        <taxon>environmental samples</taxon>
    </lineage>
</organism>
<dbReference type="EMBL" id="CACRSL010000003">
    <property type="protein sequence ID" value="VYS75118.1"/>
    <property type="molecule type" value="Genomic_DNA"/>
</dbReference>
<gene>
    <name evidence="1" type="ORF">AULFYP135_00181</name>
</gene>
<evidence type="ECO:0000313" key="1">
    <source>
        <dbReference type="EMBL" id="VYS75118.1"/>
    </source>
</evidence>
<proteinExistence type="predicted"/>
<accession>A0A6N2R3R5</accession>
<reference evidence="1" key="1">
    <citation type="submission" date="2019-11" db="EMBL/GenBank/DDBJ databases">
        <authorList>
            <person name="Feng L."/>
        </authorList>
    </citation>
    <scope>NUCLEOTIDE SEQUENCE</scope>
    <source>
        <strain evidence="1">AundefinedLFYP135</strain>
    </source>
</reference>
<dbReference type="AlphaFoldDB" id="A0A6N2R3R5"/>
<sequence length="178" mass="18780">MIPIVIQSGDPECRLSTALWRALRPFHSTALIARERIAASSSPPDFLIVEGDFFRVELPGNAIAIYTGSMDRPPAIPKHGIAVVATASPQVRKAVAQSGLPAITCGLSAKDTITLSSSTADSLLISLQRGITSFSGAPVEPVEIPLTLSCPRNPLLVLPVAAVLLLLDHLPQFAQLSL</sequence>
<name>A0A6N2R3R5_9FIRM</name>
<protein>
    <submittedName>
        <fullName evidence="1">Uncharacterized protein</fullName>
    </submittedName>
</protein>